<comment type="caution">
    <text evidence="2">The sequence shown here is derived from an EMBL/GenBank/DDBJ whole genome shotgun (WGS) entry which is preliminary data.</text>
</comment>
<evidence type="ECO:0000313" key="2">
    <source>
        <dbReference type="EMBL" id="PKI53191.1"/>
    </source>
</evidence>
<accession>A0A2I0JA88</accession>
<dbReference type="Proteomes" id="UP000233551">
    <property type="component" value="Unassembled WGS sequence"/>
</dbReference>
<proteinExistence type="predicted"/>
<evidence type="ECO:0000313" key="3">
    <source>
        <dbReference type="Proteomes" id="UP000233551"/>
    </source>
</evidence>
<evidence type="ECO:0000256" key="1">
    <source>
        <dbReference type="SAM" id="MobiDB-lite"/>
    </source>
</evidence>
<dbReference type="EMBL" id="PGOL01001871">
    <property type="protein sequence ID" value="PKI53191.1"/>
    <property type="molecule type" value="Genomic_DNA"/>
</dbReference>
<feature type="region of interest" description="Disordered" evidence="1">
    <location>
        <begin position="1"/>
        <end position="40"/>
    </location>
</feature>
<reference evidence="2 3" key="1">
    <citation type="submission" date="2017-11" db="EMBL/GenBank/DDBJ databases">
        <title>De-novo sequencing of pomegranate (Punica granatum L.) genome.</title>
        <authorList>
            <person name="Akparov Z."/>
            <person name="Amiraslanov A."/>
            <person name="Hajiyeva S."/>
            <person name="Abbasov M."/>
            <person name="Kaur K."/>
            <person name="Hamwieh A."/>
            <person name="Solovyev V."/>
            <person name="Salamov A."/>
            <person name="Braich B."/>
            <person name="Kosarev P."/>
            <person name="Mahmoud A."/>
            <person name="Hajiyev E."/>
            <person name="Babayeva S."/>
            <person name="Izzatullayeva V."/>
            <person name="Mammadov A."/>
            <person name="Mammadov A."/>
            <person name="Sharifova S."/>
            <person name="Ojaghi J."/>
            <person name="Eynullazada K."/>
            <person name="Bayramov B."/>
            <person name="Abdulazimova A."/>
            <person name="Shahmuradov I."/>
        </authorList>
    </citation>
    <scope>NUCLEOTIDE SEQUENCE [LARGE SCALE GENOMIC DNA]</scope>
    <source>
        <strain evidence="3">cv. AG2017</strain>
        <tissue evidence="2">Leaf</tissue>
    </source>
</reference>
<keyword evidence="3" id="KW-1185">Reference proteome</keyword>
<dbReference type="AlphaFoldDB" id="A0A2I0JA88"/>
<protein>
    <submittedName>
        <fullName evidence="2">Uncharacterized protein</fullName>
    </submittedName>
</protein>
<gene>
    <name evidence="2" type="ORF">CRG98_026392</name>
</gene>
<organism evidence="2 3">
    <name type="scientific">Punica granatum</name>
    <name type="common">Pomegranate</name>
    <dbReference type="NCBI Taxonomy" id="22663"/>
    <lineage>
        <taxon>Eukaryota</taxon>
        <taxon>Viridiplantae</taxon>
        <taxon>Streptophyta</taxon>
        <taxon>Embryophyta</taxon>
        <taxon>Tracheophyta</taxon>
        <taxon>Spermatophyta</taxon>
        <taxon>Magnoliopsida</taxon>
        <taxon>eudicotyledons</taxon>
        <taxon>Gunneridae</taxon>
        <taxon>Pentapetalae</taxon>
        <taxon>rosids</taxon>
        <taxon>malvids</taxon>
        <taxon>Myrtales</taxon>
        <taxon>Lythraceae</taxon>
        <taxon>Punica</taxon>
    </lineage>
</organism>
<sequence>MEEEDNERGGNGMDEAAMSVAVGPTGHKGSSGQSSGLDSSRVRDWVDPRLFSENDHHSHLWSSIRVDPITLGANNHHGHLEGSLGYPEPLTLPQNSIESLRGDVRLDLC</sequence>
<feature type="compositionally biased region" description="Low complexity" evidence="1">
    <location>
        <begin position="30"/>
        <end position="39"/>
    </location>
</feature>
<name>A0A2I0JA88_PUNGR</name>